<evidence type="ECO:0000313" key="2">
    <source>
        <dbReference type="Proteomes" id="UP000694403"/>
    </source>
</evidence>
<accession>A0A8C3TLA3</accession>
<organism evidence="1 2">
    <name type="scientific">Chelydra serpentina</name>
    <name type="common">Snapping turtle</name>
    <name type="synonym">Testudo serpentina</name>
    <dbReference type="NCBI Taxonomy" id="8475"/>
    <lineage>
        <taxon>Eukaryota</taxon>
        <taxon>Metazoa</taxon>
        <taxon>Chordata</taxon>
        <taxon>Craniata</taxon>
        <taxon>Vertebrata</taxon>
        <taxon>Euteleostomi</taxon>
        <taxon>Archelosauria</taxon>
        <taxon>Testudinata</taxon>
        <taxon>Testudines</taxon>
        <taxon>Cryptodira</taxon>
        <taxon>Durocryptodira</taxon>
        <taxon>Americhelydia</taxon>
        <taxon>Chelydroidea</taxon>
        <taxon>Chelydridae</taxon>
        <taxon>Chelydra</taxon>
    </lineage>
</organism>
<dbReference type="Ensembl" id="ENSCSRT00000029935.1">
    <property type="protein sequence ID" value="ENSCSRP00000028771.1"/>
    <property type="gene ID" value="ENSCSRG00000021148.1"/>
</dbReference>
<reference evidence="1" key="2">
    <citation type="submission" date="2025-09" db="UniProtKB">
        <authorList>
            <consortium name="Ensembl"/>
        </authorList>
    </citation>
    <scope>IDENTIFICATION</scope>
</reference>
<reference evidence="1" key="1">
    <citation type="submission" date="2025-08" db="UniProtKB">
        <authorList>
            <consortium name="Ensembl"/>
        </authorList>
    </citation>
    <scope>IDENTIFICATION</scope>
</reference>
<dbReference type="Proteomes" id="UP000694403">
    <property type="component" value="Unplaced"/>
</dbReference>
<proteinExistence type="predicted"/>
<protein>
    <submittedName>
        <fullName evidence="1">Uncharacterized protein</fullName>
    </submittedName>
</protein>
<sequence>RVQNVQLNNILSNVASRDPLWHEAPDSCPSCYPLMLALAFICRKTVVVTQVGSGDFVACWEVLRKKKVENLRFKSLFREVQVTTLLVKKSICCYQSSELAFSCAEQLTLRN</sequence>
<name>A0A8C3TLA3_CHESE</name>
<evidence type="ECO:0000313" key="1">
    <source>
        <dbReference type="Ensembl" id="ENSCSRP00000028771.1"/>
    </source>
</evidence>
<dbReference type="AlphaFoldDB" id="A0A8C3TLA3"/>
<keyword evidence="2" id="KW-1185">Reference proteome</keyword>